<organism evidence="3">
    <name type="scientific">Anisakis simplex</name>
    <name type="common">Herring worm</name>
    <dbReference type="NCBI Taxonomy" id="6269"/>
    <lineage>
        <taxon>Eukaryota</taxon>
        <taxon>Metazoa</taxon>
        <taxon>Ecdysozoa</taxon>
        <taxon>Nematoda</taxon>
        <taxon>Chromadorea</taxon>
        <taxon>Rhabditida</taxon>
        <taxon>Spirurina</taxon>
        <taxon>Ascaridomorpha</taxon>
        <taxon>Ascaridoidea</taxon>
        <taxon>Anisakidae</taxon>
        <taxon>Anisakis</taxon>
        <taxon>Anisakis simplex complex</taxon>
    </lineage>
</organism>
<reference evidence="1 2" key="2">
    <citation type="submission" date="2018-11" db="EMBL/GenBank/DDBJ databases">
        <authorList>
            <consortium name="Pathogen Informatics"/>
        </authorList>
    </citation>
    <scope>NUCLEOTIDE SEQUENCE [LARGE SCALE GENOMIC DNA]</scope>
</reference>
<dbReference type="OrthoDB" id="10251744at2759"/>
<dbReference type="WBParaSite" id="ASIM_0001352801-mRNA-1">
    <property type="protein sequence ID" value="ASIM_0001352801-mRNA-1"/>
    <property type="gene ID" value="ASIM_0001352801"/>
</dbReference>
<dbReference type="Proteomes" id="UP000267096">
    <property type="component" value="Unassembled WGS sequence"/>
</dbReference>
<evidence type="ECO:0000313" key="2">
    <source>
        <dbReference type="Proteomes" id="UP000267096"/>
    </source>
</evidence>
<dbReference type="SUPFAM" id="SSF160059">
    <property type="entry name" value="PriA/YqbF domain"/>
    <property type="match status" value="1"/>
</dbReference>
<dbReference type="InterPro" id="IPR038437">
    <property type="entry name" value="GINS_Psf3_sf"/>
</dbReference>
<reference evidence="3" key="1">
    <citation type="submission" date="2016-04" db="UniProtKB">
        <authorList>
            <consortium name="WormBaseParasite"/>
        </authorList>
    </citation>
    <scope>IDENTIFICATION</scope>
</reference>
<gene>
    <name evidence="1" type="ORF">ASIM_LOCUS12956</name>
</gene>
<evidence type="ECO:0000313" key="3">
    <source>
        <dbReference type="WBParaSite" id="ASIM_0001352801-mRNA-1"/>
    </source>
</evidence>
<keyword evidence="2" id="KW-1185">Reference proteome</keyword>
<accession>A0A0M3JYK1</accession>
<dbReference type="EMBL" id="UYRR01031284">
    <property type="protein sequence ID" value="VDK48547.1"/>
    <property type="molecule type" value="Genomic_DNA"/>
</dbReference>
<evidence type="ECO:0000313" key="1">
    <source>
        <dbReference type="EMBL" id="VDK48547.1"/>
    </source>
</evidence>
<dbReference type="Gene3D" id="1.20.58.2050">
    <property type="match status" value="1"/>
</dbReference>
<dbReference type="AlphaFoldDB" id="A0A0M3JYK1"/>
<proteinExistence type="predicted"/>
<name>A0A0M3JYK1_ANISI</name>
<sequence>MEKIQEVDQNYYDLDDIIASTSNIQMSFNRHTSKEIFPLLGYKAPETISERTFKVELPLFMAQPLRQRYPVFP</sequence>
<protein>
    <submittedName>
        <fullName evidence="3">DNA replication complex GINS protein PSF3</fullName>
    </submittedName>
</protein>